<dbReference type="PANTHER" id="PTHR21261:SF17">
    <property type="entry name" value="BEAT VI"/>
    <property type="match status" value="1"/>
</dbReference>
<dbReference type="PANTHER" id="PTHR21261">
    <property type="entry name" value="BEAT PROTEIN"/>
    <property type="match status" value="1"/>
</dbReference>
<dbReference type="Proteomes" id="UP000053268">
    <property type="component" value="Unassembled WGS sequence"/>
</dbReference>
<dbReference type="FunFam" id="2.60.40.10:FF:000437">
    <property type="entry name" value="Beat-IIIc, isoform A"/>
    <property type="match status" value="1"/>
</dbReference>
<accession>A0A194PXR6</accession>
<evidence type="ECO:0000313" key="3">
    <source>
        <dbReference type="Proteomes" id="UP000053268"/>
    </source>
</evidence>
<proteinExistence type="predicted"/>
<feature type="domain" description="Ig-like" evidence="1">
    <location>
        <begin position="106"/>
        <end position="205"/>
    </location>
</feature>
<evidence type="ECO:0000259" key="1">
    <source>
        <dbReference type="PROSITE" id="PS50835"/>
    </source>
</evidence>
<name>A0A194PXR6_PAPXU</name>
<dbReference type="STRING" id="66420.A0A194PXR6"/>
<sequence length="470" mass="52265">MQAEFTDNLNNVDSFVWMNWNAHNLRIRLSLKYDMLDITLDFIKIESRLACGHERKFYKTITTTKEITIGKLLNIGTIGNIPELILHWELRKNEGGLKESARHPVPGADVFGLRDIQITVPEAVGVGSNAVLGCRWALDTGEALYTVKWYHGAQEFFRFVPKELPNTRVFSQTGINVDVSRSGAQQVVLREATRGLSGRYRCEVSADAPFFHTIYKTAFLRVIDLPTTKPKVRAQKSWYSAGDMLRANCTSPPSDPPANVTWFVNGYEVKGLDIPVIDTYERSKPTLSDTSLEDANRIIFSPWDAISGYEEAVTDNVIDIPGNIGDLQGPVESSRKNKSENTMPLFSKYDDINKFNSSTEEEKCNKTSSFSQLVIRVQPSHFQKGRLNVTCVARILSVWTSSEILLLDEERPQIAPVMGSRDSSSGEGGERAAGTPMCSTTLMGISNTRSGTADALPAFEIVIRSLLEGP</sequence>
<organism evidence="2 3">
    <name type="scientific">Papilio xuthus</name>
    <name type="common">Asian swallowtail butterfly</name>
    <dbReference type="NCBI Taxonomy" id="66420"/>
    <lineage>
        <taxon>Eukaryota</taxon>
        <taxon>Metazoa</taxon>
        <taxon>Ecdysozoa</taxon>
        <taxon>Arthropoda</taxon>
        <taxon>Hexapoda</taxon>
        <taxon>Insecta</taxon>
        <taxon>Pterygota</taxon>
        <taxon>Neoptera</taxon>
        <taxon>Endopterygota</taxon>
        <taxon>Lepidoptera</taxon>
        <taxon>Glossata</taxon>
        <taxon>Ditrysia</taxon>
        <taxon>Papilionoidea</taxon>
        <taxon>Papilionidae</taxon>
        <taxon>Papilioninae</taxon>
        <taxon>Papilio</taxon>
    </lineage>
</organism>
<dbReference type="PROSITE" id="PS50835">
    <property type="entry name" value="IG_LIKE"/>
    <property type="match status" value="1"/>
</dbReference>
<reference evidence="2 3" key="1">
    <citation type="journal article" date="2015" name="Nat. Commun.">
        <title>Outbred genome sequencing and CRISPR/Cas9 gene editing in butterflies.</title>
        <authorList>
            <person name="Li X."/>
            <person name="Fan D."/>
            <person name="Zhang W."/>
            <person name="Liu G."/>
            <person name="Zhang L."/>
            <person name="Zhao L."/>
            <person name="Fang X."/>
            <person name="Chen L."/>
            <person name="Dong Y."/>
            <person name="Chen Y."/>
            <person name="Ding Y."/>
            <person name="Zhao R."/>
            <person name="Feng M."/>
            <person name="Zhu Y."/>
            <person name="Feng Y."/>
            <person name="Jiang X."/>
            <person name="Zhu D."/>
            <person name="Xiang H."/>
            <person name="Feng X."/>
            <person name="Li S."/>
            <person name="Wang J."/>
            <person name="Zhang G."/>
            <person name="Kronforst M.R."/>
            <person name="Wang W."/>
        </authorList>
    </citation>
    <scope>NUCLEOTIDE SEQUENCE [LARGE SCALE GENOMIC DNA]</scope>
    <source>
        <strain evidence="2">Ya'a_city_454_Px</strain>
        <tissue evidence="2">Whole body</tissue>
    </source>
</reference>
<dbReference type="InterPro" id="IPR007110">
    <property type="entry name" value="Ig-like_dom"/>
</dbReference>
<dbReference type="InterPro" id="IPR036179">
    <property type="entry name" value="Ig-like_dom_sf"/>
</dbReference>
<protein>
    <recommendedName>
        <fullName evidence="1">Ig-like domain-containing protein</fullName>
    </recommendedName>
</protein>
<dbReference type="AlphaFoldDB" id="A0A194PXR6"/>
<keyword evidence="3" id="KW-1185">Reference proteome</keyword>
<dbReference type="SUPFAM" id="SSF48726">
    <property type="entry name" value="Immunoglobulin"/>
    <property type="match status" value="2"/>
</dbReference>
<evidence type="ECO:0000313" key="2">
    <source>
        <dbReference type="EMBL" id="KPI97818.1"/>
    </source>
</evidence>
<gene>
    <name evidence="2" type="ORF">RR46_10939</name>
</gene>
<dbReference type="EMBL" id="KQ459586">
    <property type="protein sequence ID" value="KPI97818.1"/>
    <property type="molecule type" value="Genomic_DNA"/>
</dbReference>
<dbReference type="InterPro" id="IPR013783">
    <property type="entry name" value="Ig-like_fold"/>
</dbReference>
<dbReference type="Gene3D" id="2.60.40.10">
    <property type="entry name" value="Immunoglobulins"/>
    <property type="match status" value="1"/>
</dbReference>